<evidence type="ECO:0000256" key="1">
    <source>
        <dbReference type="SAM" id="Coils"/>
    </source>
</evidence>
<keyword evidence="3" id="KW-1185">Reference proteome</keyword>
<dbReference type="AlphaFoldDB" id="A0A3S9T2D7"/>
<evidence type="ECO:0008006" key="4">
    <source>
        <dbReference type="Google" id="ProtNLM"/>
    </source>
</evidence>
<evidence type="ECO:0000313" key="3">
    <source>
        <dbReference type="Proteomes" id="UP000267250"/>
    </source>
</evidence>
<dbReference type="Proteomes" id="UP000267250">
    <property type="component" value="Chromosome"/>
</dbReference>
<dbReference type="OrthoDB" id="9810153at2"/>
<dbReference type="EMBL" id="CP016379">
    <property type="protein sequence ID" value="AZR74697.1"/>
    <property type="molecule type" value="Genomic_DNA"/>
</dbReference>
<evidence type="ECO:0000313" key="2">
    <source>
        <dbReference type="EMBL" id="AZR74697.1"/>
    </source>
</evidence>
<dbReference type="KEGG" id="aft:BBF96_15755"/>
<dbReference type="InterPro" id="IPR009343">
    <property type="entry name" value="DUF1002"/>
</dbReference>
<dbReference type="RefSeq" id="WP_127018065.1">
    <property type="nucleotide sequence ID" value="NZ_CP016379.1"/>
</dbReference>
<organism evidence="2 3">
    <name type="scientific">Anoxybacter fermentans</name>
    <dbReference type="NCBI Taxonomy" id="1323375"/>
    <lineage>
        <taxon>Bacteria</taxon>
        <taxon>Bacillati</taxon>
        <taxon>Bacillota</taxon>
        <taxon>Clostridia</taxon>
        <taxon>Halanaerobiales</taxon>
        <taxon>Anoxybacter</taxon>
    </lineage>
</organism>
<gene>
    <name evidence="2" type="ORF">BBF96_15755</name>
</gene>
<name>A0A3S9T2D7_9FIRM</name>
<accession>A0A3S9T2D7</accession>
<dbReference type="Pfam" id="PF06207">
    <property type="entry name" value="DUF1002"/>
    <property type="match status" value="1"/>
</dbReference>
<proteinExistence type="predicted"/>
<keyword evidence="1" id="KW-0175">Coiled coil</keyword>
<sequence length="288" mass="32533">MKVFKFLLLIIIFLSIITMNVLAIQGQEFISFGTDLNRAQREQMLKYFQPAARPQMLEVTNAEEYYYLSKYVPAEQIGSRAISSVYLKTLPTDSGIQVETLNITWVTDGMYANAAVTAGVKDVMIKAAAPFPVSGTAALTGIFKTFEQAQGQPIDSKRKETAYQELVITGQLGEEIGKENAEVLMRDVKEEVVKRDVKDPEEIRIIIETKAGEYNLELTEKQIQDIEKLMEKINMLNLNVTEINKQLKSLETKIEGIQRQGEKIKGILALILDLLQRLVNILAKIFIR</sequence>
<protein>
    <recommendedName>
        <fullName evidence="4">DUF1002 domain-containing protein</fullName>
    </recommendedName>
</protein>
<reference evidence="2 3" key="1">
    <citation type="submission" date="2016-07" db="EMBL/GenBank/DDBJ databases">
        <title>Genome and transcriptome analysis of iron-reducing fermentative bacteria Anoxybacter fermentans.</title>
        <authorList>
            <person name="Zeng X."/>
            <person name="Shao Z."/>
        </authorList>
    </citation>
    <scope>NUCLEOTIDE SEQUENCE [LARGE SCALE GENOMIC DNA]</scope>
    <source>
        <strain evidence="2 3">DY22613</strain>
    </source>
</reference>
<feature type="coiled-coil region" evidence="1">
    <location>
        <begin position="216"/>
        <end position="260"/>
    </location>
</feature>